<accession>A0A6I3L492</accession>
<dbReference type="Gene3D" id="2.115.10.20">
    <property type="entry name" value="Glycosyl hydrolase domain, family 43"/>
    <property type="match status" value="1"/>
</dbReference>
<dbReference type="GO" id="GO:0016787">
    <property type="term" value="F:hydrolase activity"/>
    <property type="evidence" value="ECO:0007669"/>
    <property type="project" value="UniProtKB-KW"/>
</dbReference>
<organism evidence="1 2">
    <name type="scientific">Nocardia aurantiaca</name>
    <dbReference type="NCBI Taxonomy" id="2675850"/>
    <lineage>
        <taxon>Bacteria</taxon>
        <taxon>Bacillati</taxon>
        <taxon>Actinomycetota</taxon>
        <taxon>Actinomycetes</taxon>
        <taxon>Mycobacteriales</taxon>
        <taxon>Nocardiaceae</taxon>
        <taxon>Nocardia</taxon>
    </lineage>
</organism>
<dbReference type="PROSITE" id="PS51318">
    <property type="entry name" value="TAT"/>
    <property type="match status" value="1"/>
</dbReference>
<dbReference type="SUPFAM" id="SSF75005">
    <property type="entry name" value="Arabinanase/levansucrase/invertase"/>
    <property type="match status" value="1"/>
</dbReference>
<dbReference type="AlphaFoldDB" id="A0A6I3L492"/>
<evidence type="ECO:0000313" key="1">
    <source>
        <dbReference type="EMBL" id="MTE15296.1"/>
    </source>
</evidence>
<dbReference type="EMBL" id="WMBB01000010">
    <property type="protein sequence ID" value="MTE15296.1"/>
    <property type="molecule type" value="Genomic_DNA"/>
</dbReference>
<evidence type="ECO:0000313" key="2">
    <source>
        <dbReference type="Proteomes" id="UP000432464"/>
    </source>
</evidence>
<sequence length="323" mass="34879">MPRVSTIRWNRRSVLASMAVLSVGAGMGRRDAMARASAVTRYTMTAFTNGSDNDLYVYESEDATTFTLLRACAYRPPAGLVRDPSLLRHTDGGYYLAYTTAGDGNTIGFARSADRLTWTHLGDYPVPVLRAKAAWAPTWFTGLSGYVSVLVSISTGQGFRPYLIIATDPARPVWSPPIPLAGIGPQQPGHLGYIDTTVVPYGGSYYAFTKNESTKYIELAVASGPLGPYRFIGTGDWAGWGAPREGHCVIPLPDSGHRIYLDAYTEKRYFYSDSYDGFRTWTPPVQLPDLSGTIRHVSVLPESAGTPLPAGLSNPGPGPAVTA</sequence>
<proteinExistence type="predicted"/>
<dbReference type="InterPro" id="IPR006311">
    <property type="entry name" value="TAT_signal"/>
</dbReference>
<dbReference type="Proteomes" id="UP000432464">
    <property type="component" value="Unassembled WGS sequence"/>
</dbReference>
<dbReference type="InterPro" id="IPR023296">
    <property type="entry name" value="Glyco_hydro_beta-prop_sf"/>
</dbReference>
<keyword evidence="1" id="KW-0378">Hydrolase</keyword>
<gene>
    <name evidence="1" type="ORF">GLP40_21285</name>
</gene>
<name>A0A6I3L492_9NOCA</name>
<protein>
    <submittedName>
        <fullName evidence="1">Family 43 glycosylhydrolase</fullName>
    </submittedName>
</protein>
<reference evidence="1 2" key="1">
    <citation type="submission" date="2019-11" db="EMBL/GenBank/DDBJ databases">
        <title>Nocardia sp. nov. CT2-14 isolated from soil.</title>
        <authorList>
            <person name="Kanchanasin P."/>
            <person name="Tanasupawat S."/>
            <person name="Yuki M."/>
            <person name="Kudo T."/>
        </authorList>
    </citation>
    <scope>NUCLEOTIDE SEQUENCE [LARGE SCALE GENOMIC DNA]</scope>
    <source>
        <strain evidence="1 2">CT2-14</strain>
    </source>
</reference>
<keyword evidence="2" id="KW-1185">Reference proteome</keyword>
<comment type="caution">
    <text evidence="1">The sequence shown here is derived from an EMBL/GenBank/DDBJ whole genome shotgun (WGS) entry which is preliminary data.</text>
</comment>